<dbReference type="Pfam" id="PF00858">
    <property type="entry name" value="ASC"/>
    <property type="match status" value="1"/>
</dbReference>
<evidence type="ECO:0000313" key="13">
    <source>
        <dbReference type="EMBL" id="PFX31907.1"/>
    </source>
</evidence>
<dbReference type="EMBL" id="LSMT01000030">
    <property type="protein sequence ID" value="PFX31907.1"/>
    <property type="molecule type" value="Genomic_DNA"/>
</dbReference>
<dbReference type="Proteomes" id="UP000225706">
    <property type="component" value="Unassembled WGS sequence"/>
</dbReference>
<dbReference type="PANTHER" id="PTHR11690:SF296">
    <property type="entry name" value="DEGENERIN-LIKE PROTEIN DEL-10"/>
    <property type="match status" value="1"/>
</dbReference>
<evidence type="ECO:0000256" key="8">
    <source>
        <dbReference type="ARBA" id="ARBA00023136"/>
    </source>
</evidence>
<name>A0A2B4STU4_STYPI</name>
<evidence type="ECO:0000256" key="3">
    <source>
        <dbReference type="ARBA" id="ARBA00022461"/>
    </source>
</evidence>
<dbReference type="PANTHER" id="PTHR11690">
    <property type="entry name" value="AMILORIDE-SENSITIVE SODIUM CHANNEL-RELATED"/>
    <property type="match status" value="1"/>
</dbReference>
<dbReference type="GO" id="GO:0005886">
    <property type="term" value="C:plasma membrane"/>
    <property type="evidence" value="ECO:0007669"/>
    <property type="project" value="TreeGrafter"/>
</dbReference>
<keyword evidence="10 11" id="KW-0407">Ion channel</keyword>
<keyword evidence="8 12" id="KW-0472">Membrane</keyword>
<comment type="caution">
    <text evidence="13">The sequence shown here is derived from an EMBL/GenBank/DDBJ whole genome shotgun (WGS) entry which is preliminary data.</text>
</comment>
<dbReference type="Gene3D" id="1.10.287.770">
    <property type="entry name" value="YojJ-like"/>
    <property type="match status" value="1"/>
</dbReference>
<protein>
    <submittedName>
        <fullName evidence="13">Acid-sensing ion channel 2</fullName>
    </submittedName>
</protein>
<sequence length="563" mass="63985">MEETFPQKSRDRKASYKKAVDVYRVEDQEKTEKFQLGPNNSIASSHVIDVFTSSDADNGFNQATVENNPVKTFFIQDSPHAKGEGTRRETWSDFAESSSLHGVRNVFVRSSFYVRIFWFVLLLAFTGWVLYSMYSSIHKYFQYSIATVMRIHYPKEGMRFPAVSLCPMTTFTRTKIFMRDDNPAFESLGLNLPACKATAHVRKGRPCGEALLCCCSEHDARDISMALGNCTDDYKKELQEVIKKDKKSFDDKKFHEAYGPSLRRMIIYNTCFFAAMRDGQCSYEDFVPTMTERGVCFTFNSGRNGKEAFNVSYGDTSTGLSLILDLNLNDHLVGTFSEGIRIIVHDQGVYINPAKNVLVAPGSYAQISVKRKEYINKRWPYETNCSDKKQLKGFPKYDSDGCYYECISNKTEKKCGCRLPSDPDQLIDDRICFRDDKPCPNDVFSEMVAGTLDCDCPLACHVVSYETVTTTAAFPNPSLIKILQTKGYNRTNDYLRKNLINLVVTYTTNSYEAFRQTSQYDSGALMGEIGGNLGLFLGCSILTIIEFIDFAIYFCRTRHKKKS</sequence>
<keyword evidence="9 11" id="KW-0739">Sodium transport</keyword>
<dbReference type="InterPro" id="IPR001873">
    <property type="entry name" value="ENaC"/>
</dbReference>
<dbReference type="PRINTS" id="PR01078">
    <property type="entry name" value="AMINACHANNEL"/>
</dbReference>
<reference evidence="14" key="1">
    <citation type="journal article" date="2017" name="bioRxiv">
        <title>Comparative analysis of the genomes of Stylophora pistillata and Acropora digitifera provides evidence for extensive differences between species of corals.</title>
        <authorList>
            <person name="Voolstra C.R."/>
            <person name="Li Y."/>
            <person name="Liew Y.J."/>
            <person name="Baumgarten S."/>
            <person name="Zoccola D."/>
            <person name="Flot J.-F."/>
            <person name="Tambutte S."/>
            <person name="Allemand D."/>
            <person name="Aranda M."/>
        </authorList>
    </citation>
    <scope>NUCLEOTIDE SEQUENCE [LARGE SCALE GENOMIC DNA]</scope>
</reference>
<keyword evidence="6" id="KW-0915">Sodium</keyword>
<keyword evidence="14" id="KW-1185">Reference proteome</keyword>
<dbReference type="AlphaFoldDB" id="A0A2B4STU4"/>
<evidence type="ECO:0000256" key="7">
    <source>
        <dbReference type="ARBA" id="ARBA00023065"/>
    </source>
</evidence>
<feature type="transmembrane region" description="Helical" evidence="12">
    <location>
        <begin position="533"/>
        <end position="555"/>
    </location>
</feature>
<accession>A0A2B4STU4</accession>
<dbReference type="Gene3D" id="2.60.470.10">
    <property type="entry name" value="Acid-sensing ion channels like domains"/>
    <property type="match status" value="1"/>
</dbReference>
<feature type="transmembrane region" description="Helical" evidence="12">
    <location>
        <begin position="112"/>
        <end position="134"/>
    </location>
</feature>
<keyword evidence="4 11" id="KW-0812">Transmembrane</keyword>
<keyword evidence="7 11" id="KW-0406">Ion transport</keyword>
<organism evidence="13 14">
    <name type="scientific">Stylophora pistillata</name>
    <name type="common">Smooth cauliflower coral</name>
    <dbReference type="NCBI Taxonomy" id="50429"/>
    <lineage>
        <taxon>Eukaryota</taxon>
        <taxon>Metazoa</taxon>
        <taxon>Cnidaria</taxon>
        <taxon>Anthozoa</taxon>
        <taxon>Hexacorallia</taxon>
        <taxon>Scleractinia</taxon>
        <taxon>Astrocoeniina</taxon>
        <taxon>Pocilloporidae</taxon>
        <taxon>Stylophora</taxon>
    </lineage>
</organism>
<evidence type="ECO:0000313" key="14">
    <source>
        <dbReference type="Proteomes" id="UP000225706"/>
    </source>
</evidence>
<evidence type="ECO:0000256" key="12">
    <source>
        <dbReference type="SAM" id="Phobius"/>
    </source>
</evidence>
<evidence type="ECO:0000256" key="4">
    <source>
        <dbReference type="ARBA" id="ARBA00022692"/>
    </source>
</evidence>
<evidence type="ECO:0000256" key="11">
    <source>
        <dbReference type="RuleBase" id="RU000679"/>
    </source>
</evidence>
<keyword evidence="2 11" id="KW-0813">Transport</keyword>
<comment type="subcellular location">
    <subcellularLocation>
        <location evidence="1">Membrane</location>
        <topology evidence="1">Multi-pass membrane protein</topology>
    </subcellularLocation>
</comment>
<gene>
    <name evidence="13" type="primary">Asic2</name>
    <name evidence="13" type="ORF">AWC38_SpisGene3265</name>
</gene>
<comment type="similarity">
    <text evidence="11">Belongs to the amiloride-sensitive sodium channel (TC 1.A.6) family.</text>
</comment>
<evidence type="ECO:0000256" key="10">
    <source>
        <dbReference type="ARBA" id="ARBA00023303"/>
    </source>
</evidence>
<dbReference type="GO" id="GO:0015280">
    <property type="term" value="F:ligand-gated sodium channel activity"/>
    <property type="evidence" value="ECO:0007669"/>
    <property type="project" value="TreeGrafter"/>
</dbReference>
<keyword evidence="5 12" id="KW-1133">Transmembrane helix</keyword>
<evidence type="ECO:0000256" key="9">
    <source>
        <dbReference type="ARBA" id="ARBA00023201"/>
    </source>
</evidence>
<proteinExistence type="inferred from homology"/>
<evidence type="ECO:0000256" key="6">
    <source>
        <dbReference type="ARBA" id="ARBA00023053"/>
    </source>
</evidence>
<evidence type="ECO:0000256" key="2">
    <source>
        <dbReference type="ARBA" id="ARBA00022448"/>
    </source>
</evidence>
<evidence type="ECO:0000256" key="1">
    <source>
        <dbReference type="ARBA" id="ARBA00004141"/>
    </source>
</evidence>
<keyword evidence="3 11" id="KW-0894">Sodium channel</keyword>
<dbReference type="OrthoDB" id="6021021at2759"/>
<evidence type="ECO:0000256" key="5">
    <source>
        <dbReference type="ARBA" id="ARBA00022989"/>
    </source>
</evidence>